<keyword evidence="3" id="KW-1185">Reference proteome</keyword>
<evidence type="ECO:0000313" key="3">
    <source>
        <dbReference type="Proteomes" id="UP000273307"/>
    </source>
</evidence>
<evidence type="ECO:0000313" key="2">
    <source>
        <dbReference type="EMBL" id="VBA43955.1"/>
    </source>
</evidence>
<dbReference type="AlphaFoldDB" id="A0A498QHJ2"/>
<proteinExistence type="predicted"/>
<dbReference type="EMBL" id="UPHP01000143">
    <property type="protein sequence ID" value="VBA43955.1"/>
    <property type="molecule type" value="Genomic_DNA"/>
</dbReference>
<evidence type="ECO:0000256" key="1">
    <source>
        <dbReference type="SAM" id="MobiDB-lite"/>
    </source>
</evidence>
<feature type="region of interest" description="Disordered" evidence="1">
    <location>
        <begin position="28"/>
        <end position="64"/>
    </location>
</feature>
<name>A0A498QHJ2_9MYCO</name>
<reference evidence="2 3" key="1">
    <citation type="submission" date="2018-09" db="EMBL/GenBank/DDBJ databases">
        <authorList>
            <person name="Tagini F."/>
        </authorList>
    </citation>
    <scope>NUCLEOTIDE SEQUENCE [LARGE SCALE GENOMIC DNA]</scope>
    <source>
        <strain evidence="2 3">MK136</strain>
    </source>
</reference>
<organism evidence="2 3">
    <name type="scientific">Mycobacterium attenuatum</name>
    <dbReference type="NCBI Taxonomy" id="2341086"/>
    <lineage>
        <taxon>Bacteria</taxon>
        <taxon>Bacillati</taxon>
        <taxon>Actinomycetota</taxon>
        <taxon>Actinomycetes</taxon>
        <taxon>Mycobacteriales</taxon>
        <taxon>Mycobacteriaceae</taxon>
        <taxon>Mycobacterium</taxon>
    </lineage>
</organism>
<sequence length="64" mass="6806">MGDIAEAFEQHLRSLSDNDWNALVAKVRPAPTPDNAAADQGAQPGDSGRAAAAKRFGTRKETQQ</sequence>
<accession>A0A498QHJ2</accession>
<gene>
    <name evidence="2" type="ORF">LAUMK136_05361</name>
</gene>
<protein>
    <submittedName>
        <fullName evidence="2">Uncharacterized protein</fullName>
    </submittedName>
</protein>
<dbReference type="Proteomes" id="UP000273307">
    <property type="component" value="Unassembled WGS sequence"/>
</dbReference>